<evidence type="ECO:0000256" key="5">
    <source>
        <dbReference type="ARBA" id="ARBA00022840"/>
    </source>
</evidence>
<dbReference type="NCBIfam" id="TIGR00414">
    <property type="entry name" value="serS"/>
    <property type="match status" value="1"/>
</dbReference>
<feature type="binding site" evidence="12">
    <location>
        <begin position="360"/>
        <end position="362"/>
    </location>
    <ligand>
        <name>ATP</name>
        <dbReference type="ChEBI" id="CHEBI:30616"/>
    </ligand>
</feature>
<dbReference type="InterPro" id="IPR036412">
    <property type="entry name" value="HAD-like_sf"/>
</dbReference>
<dbReference type="SUPFAM" id="SSF46589">
    <property type="entry name" value="tRNA-binding arm"/>
    <property type="match status" value="1"/>
</dbReference>
<dbReference type="SUPFAM" id="SSF55681">
    <property type="entry name" value="Class II aaRS and biotin synthetases"/>
    <property type="match status" value="1"/>
</dbReference>
<dbReference type="Proteomes" id="UP000515146">
    <property type="component" value="Unplaced"/>
</dbReference>
<accession>A0A6P6Y4P8</accession>
<dbReference type="InterPro" id="IPR045864">
    <property type="entry name" value="aa-tRNA-synth_II/BPL/LPL"/>
</dbReference>
<evidence type="ECO:0000256" key="13">
    <source>
        <dbReference type="SAM" id="Coils"/>
    </source>
</evidence>
<evidence type="ECO:0000259" key="14">
    <source>
        <dbReference type="PROSITE" id="PS50862"/>
    </source>
</evidence>
<dbReference type="OMA" id="SQRCRFA"/>
<evidence type="ECO:0000256" key="11">
    <source>
        <dbReference type="PIRSR" id="PIRSR001529-1"/>
    </source>
</evidence>
<dbReference type="InParanoid" id="A0A6P6Y4P8"/>
<dbReference type="InterPro" id="IPR015866">
    <property type="entry name" value="Ser-tRNA-synth_1_N"/>
</dbReference>
<keyword evidence="3" id="KW-0436">Ligase</keyword>
<dbReference type="CDD" id="cd00770">
    <property type="entry name" value="SerRS_core"/>
    <property type="match status" value="1"/>
</dbReference>
<feature type="binding site" evidence="11">
    <location>
        <position position="383"/>
    </location>
    <ligand>
        <name>L-serine</name>
        <dbReference type="ChEBI" id="CHEBI:33384"/>
    </ligand>
</feature>
<protein>
    <recommendedName>
        <fullName evidence="2">serine--tRNA ligase</fullName>
        <ecNumber evidence="2">6.1.1.11</ecNumber>
    </recommendedName>
    <alternativeName>
        <fullName evidence="8">Seryl-tRNA synthetase</fullName>
    </alternativeName>
</protein>
<keyword evidence="7" id="KW-0030">Aminoacyl-tRNA synthetase</keyword>
<reference evidence="16" key="1">
    <citation type="submission" date="2025-08" db="UniProtKB">
        <authorList>
            <consortium name="RefSeq"/>
        </authorList>
    </citation>
    <scope>IDENTIFICATION</scope>
    <source>
        <strain evidence="16">Airmid</strain>
    </source>
</reference>
<feature type="coiled-coil region" evidence="13">
    <location>
        <begin position="134"/>
        <end position="175"/>
    </location>
</feature>
<comment type="similarity">
    <text evidence="1">Belongs to the class-II aminoacyl-tRNA synthetase family. Type-1 seryl-tRNA synthetase subfamily.</text>
</comment>
<sequence length="526" mass="58816">MVFQGLSAIEDALIDGVEKAVTDLLGAGIKIWMATGDKFDTAYNIANSRSVLAVGDGANDCTMLIQANVGVGILGNEGLQAYSRRMIDINLLRVHKGGDCELVKASEVRRGRSGSLIDEIVALDNAWVKAQFEVDNARQKFNALNKMIATKKKQKQSCEEEVQQAIALKAALASEEVRCSELRAQRDQKLARVGNVLHASVPTSNDEADNKLMVLSGEPRVKQITHQPGGYAHYELLERLGGVETAKAAAIAGHRAYYLTGYGAMLNQALFQYAASFLRRHGYTSVQTPFFMRKSFMTKAAELEDFEETLYRIPMSEERDEEDLYLIATSEQPLCCLHADQSFRNSELPIKYCGMSTCFRKEAGAHGKDMKGIFRVHQFEKVEQFVLCEPEQSWEMLESMIRLSASFYESLNIPYRVVSIVSGALNNAAAKKYDLEAWFPSHEDFRELVSCSNCTDYQSRALNIKLEQKAFTCLDKQFVHLLNGTLCATERSMCCLLENWQTETGVEVPLPLQPYMDGLTFMPFAQ</sequence>
<feature type="binding site" evidence="11">
    <location>
        <position position="329"/>
    </location>
    <ligand>
        <name>L-serine</name>
        <dbReference type="ChEBI" id="CHEBI:33384"/>
    </ligand>
</feature>
<evidence type="ECO:0000256" key="8">
    <source>
        <dbReference type="ARBA" id="ARBA00031113"/>
    </source>
</evidence>
<keyword evidence="4" id="KW-0547">Nucleotide-binding</keyword>
<evidence type="ECO:0000256" key="10">
    <source>
        <dbReference type="ARBA" id="ARBA00048823"/>
    </source>
</evidence>
<dbReference type="Gene3D" id="1.10.287.40">
    <property type="entry name" value="Serine-tRNA synthetase, tRNA binding domain"/>
    <property type="match status" value="1"/>
</dbReference>
<dbReference type="InterPro" id="IPR002317">
    <property type="entry name" value="Ser-tRNA-ligase_type_1"/>
</dbReference>
<feature type="binding site" evidence="12">
    <location>
        <begin position="376"/>
        <end position="379"/>
    </location>
    <ligand>
        <name>ATP</name>
        <dbReference type="ChEBI" id="CHEBI:30616"/>
    </ligand>
</feature>
<evidence type="ECO:0000256" key="7">
    <source>
        <dbReference type="ARBA" id="ARBA00023146"/>
    </source>
</evidence>
<dbReference type="InterPro" id="IPR002314">
    <property type="entry name" value="aa-tRNA-synt_IIb"/>
</dbReference>
<dbReference type="Pfam" id="PF00587">
    <property type="entry name" value="tRNA-synt_2b"/>
    <property type="match status" value="1"/>
</dbReference>
<dbReference type="Gene3D" id="3.30.930.10">
    <property type="entry name" value="Bira Bifunctional Protein, Domain 2"/>
    <property type="match status" value="1"/>
</dbReference>
<feature type="domain" description="Aminoacyl-transfer RNA synthetases class-II family profile" evidence="14">
    <location>
        <begin position="231"/>
        <end position="523"/>
    </location>
</feature>
<organism evidence="15 16">
    <name type="scientific">Dermatophagoides pteronyssinus</name>
    <name type="common">European house dust mite</name>
    <dbReference type="NCBI Taxonomy" id="6956"/>
    <lineage>
        <taxon>Eukaryota</taxon>
        <taxon>Metazoa</taxon>
        <taxon>Ecdysozoa</taxon>
        <taxon>Arthropoda</taxon>
        <taxon>Chelicerata</taxon>
        <taxon>Arachnida</taxon>
        <taxon>Acari</taxon>
        <taxon>Acariformes</taxon>
        <taxon>Sarcoptiformes</taxon>
        <taxon>Astigmata</taxon>
        <taxon>Psoroptidia</taxon>
        <taxon>Analgoidea</taxon>
        <taxon>Pyroglyphidae</taxon>
        <taxon>Dermatophagoidinae</taxon>
        <taxon>Dermatophagoides</taxon>
    </lineage>
</organism>
<proteinExistence type="inferred from homology"/>
<name>A0A6P6Y4P8_DERPT</name>
<dbReference type="AlphaFoldDB" id="A0A6P6Y4P8"/>
<feature type="binding site" evidence="12">
    <location>
        <begin position="447"/>
        <end position="450"/>
    </location>
    <ligand>
        <name>ATP</name>
        <dbReference type="ChEBI" id="CHEBI:30616"/>
    </ligand>
</feature>
<dbReference type="PROSITE" id="PS50862">
    <property type="entry name" value="AA_TRNA_LIGASE_II"/>
    <property type="match status" value="1"/>
</dbReference>
<dbReference type="Gene3D" id="3.40.50.1000">
    <property type="entry name" value="HAD superfamily/HAD-like"/>
    <property type="match status" value="2"/>
</dbReference>
<keyword evidence="6" id="KW-0648">Protein biosynthesis</keyword>
<keyword evidence="13" id="KW-0175">Coiled coil</keyword>
<dbReference type="EC" id="6.1.1.11" evidence="2"/>
<evidence type="ECO:0000256" key="9">
    <source>
        <dbReference type="ARBA" id="ARBA00047929"/>
    </source>
</evidence>
<feature type="binding site" evidence="11">
    <location>
        <position position="483"/>
    </location>
    <ligand>
        <name>L-serine</name>
        <dbReference type="ChEBI" id="CHEBI:33384"/>
    </ligand>
</feature>
<keyword evidence="15" id="KW-1185">Reference proteome</keyword>
<dbReference type="GO" id="GO:0006434">
    <property type="term" value="P:seryl-tRNA aminoacylation"/>
    <property type="evidence" value="ECO:0007669"/>
    <property type="project" value="InterPro"/>
</dbReference>
<dbReference type="InterPro" id="IPR023214">
    <property type="entry name" value="HAD_sf"/>
</dbReference>
<evidence type="ECO:0000256" key="2">
    <source>
        <dbReference type="ARBA" id="ARBA00012840"/>
    </source>
</evidence>
<dbReference type="InterPro" id="IPR010978">
    <property type="entry name" value="tRNA-bd_arm"/>
</dbReference>
<keyword evidence="5 12" id="KW-0067">ATP-binding</keyword>
<dbReference type="PRINTS" id="PR00981">
    <property type="entry name" value="TRNASYNTHSER"/>
</dbReference>
<comment type="catalytic activity">
    <reaction evidence="10">
        <text>tRNA(Ser) + L-serine + ATP = L-seryl-tRNA(Ser) + AMP + diphosphate + H(+)</text>
        <dbReference type="Rhea" id="RHEA:12292"/>
        <dbReference type="Rhea" id="RHEA-COMP:9669"/>
        <dbReference type="Rhea" id="RHEA-COMP:9703"/>
        <dbReference type="ChEBI" id="CHEBI:15378"/>
        <dbReference type="ChEBI" id="CHEBI:30616"/>
        <dbReference type="ChEBI" id="CHEBI:33019"/>
        <dbReference type="ChEBI" id="CHEBI:33384"/>
        <dbReference type="ChEBI" id="CHEBI:78442"/>
        <dbReference type="ChEBI" id="CHEBI:78533"/>
        <dbReference type="ChEBI" id="CHEBI:456215"/>
        <dbReference type="EC" id="6.1.1.11"/>
    </reaction>
</comment>
<evidence type="ECO:0000313" key="15">
    <source>
        <dbReference type="Proteomes" id="UP000515146"/>
    </source>
</evidence>
<evidence type="ECO:0000256" key="6">
    <source>
        <dbReference type="ARBA" id="ARBA00022917"/>
    </source>
</evidence>
<feature type="binding site" evidence="11">
    <location>
        <position position="360"/>
    </location>
    <ligand>
        <name>L-serine</name>
        <dbReference type="ChEBI" id="CHEBI:33384"/>
    </ligand>
</feature>
<dbReference type="FunFam" id="3.30.930.10:FF:000026">
    <property type="entry name" value="Seryl-tRNA synthetase, cytoplasmic"/>
    <property type="match status" value="1"/>
</dbReference>
<evidence type="ECO:0000256" key="1">
    <source>
        <dbReference type="ARBA" id="ARBA00010728"/>
    </source>
</evidence>
<dbReference type="KEGG" id="dpte:113794527"/>
<evidence type="ECO:0000256" key="4">
    <source>
        <dbReference type="ARBA" id="ARBA00022741"/>
    </source>
</evidence>
<feature type="site" description="Important for serine binding" evidence="11">
    <location>
        <position position="485"/>
    </location>
</feature>
<comment type="catalytic activity">
    <reaction evidence="9">
        <text>tRNA(Sec) + L-serine + ATP = L-seryl-tRNA(Sec) + AMP + diphosphate + H(+)</text>
        <dbReference type="Rhea" id="RHEA:42580"/>
        <dbReference type="Rhea" id="RHEA-COMP:9742"/>
        <dbReference type="Rhea" id="RHEA-COMP:10128"/>
        <dbReference type="ChEBI" id="CHEBI:15378"/>
        <dbReference type="ChEBI" id="CHEBI:30616"/>
        <dbReference type="ChEBI" id="CHEBI:33019"/>
        <dbReference type="ChEBI" id="CHEBI:33384"/>
        <dbReference type="ChEBI" id="CHEBI:78442"/>
        <dbReference type="ChEBI" id="CHEBI:78533"/>
        <dbReference type="ChEBI" id="CHEBI:456215"/>
        <dbReference type="EC" id="6.1.1.11"/>
    </reaction>
</comment>
<evidence type="ECO:0000256" key="12">
    <source>
        <dbReference type="PIRSR" id="PIRSR001529-2"/>
    </source>
</evidence>
<dbReference type="PIRSF" id="PIRSF001529">
    <property type="entry name" value="Ser-tRNA-synth_IIa"/>
    <property type="match status" value="1"/>
</dbReference>
<dbReference type="PANTHER" id="PTHR11778">
    <property type="entry name" value="SERYL-TRNA SYNTHETASE"/>
    <property type="match status" value="1"/>
</dbReference>
<dbReference type="InterPro" id="IPR006195">
    <property type="entry name" value="aa-tRNA-synth_II"/>
</dbReference>
<dbReference type="OrthoDB" id="10264585at2759"/>
<gene>
    <name evidence="16" type="primary">LOC113794527</name>
</gene>
<evidence type="ECO:0000313" key="16">
    <source>
        <dbReference type="RefSeq" id="XP_027200443.1"/>
    </source>
</evidence>
<dbReference type="InterPro" id="IPR033729">
    <property type="entry name" value="SerRS_core"/>
</dbReference>
<dbReference type="RefSeq" id="XP_027200443.1">
    <property type="nucleotide sequence ID" value="XM_027344642.1"/>
</dbReference>
<evidence type="ECO:0000256" key="3">
    <source>
        <dbReference type="ARBA" id="ARBA00022598"/>
    </source>
</evidence>
<dbReference type="GO" id="GO:0004828">
    <property type="term" value="F:serine-tRNA ligase activity"/>
    <property type="evidence" value="ECO:0007669"/>
    <property type="project" value="UniProtKB-EC"/>
</dbReference>
<dbReference type="GO" id="GO:0005524">
    <property type="term" value="F:ATP binding"/>
    <property type="evidence" value="ECO:0007669"/>
    <property type="project" value="UniProtKB-KW"/>
</dbReference>
<dbReference type="InterPro" id="IPR042103">
    <property type="entry name" value="SerRS_1_N_sf"/>
</dbReference>
<dbReference type="SUPFAM" id="SSF56784">
    <property type="entry name" value="HAD-like"/>
    <property type="match status" value="1"/>
</dbReference>
<dbReference type="Pfam" id="PF02403">
    <property type="entry name" value="Seryl_tRNA_N"/>
    <property type="match status" value="1"/>
</dbReference>